<feature type="non-terminal residue" evidence="1">
    <location>
        <position position="1"/>
    </location>
</feature>
<protein>
    <submittedName>
        <fullName evidence="1">Uncharacterized protein</fullName>
    </submittedName>
</protein>
<sequence length="189" mass="20312">MSWSTGTGTVTTSTQNWTQQGPTIPIWTIREAMWIVERVGSIVKDSEFDRVGDPLMEVEEVLHKDPPSVMDTTSVDSKLRPGCLALEPASWTSTHPTGGQAGIPAGFPGLFRFPSCHFVHMPIPATVPVPVTVGVPITLSPFLSVPVPISPSLCLSLSLSQSSFPLSCSRWLVSGRSVLLLRHLALVLG</sequence>
<evidence type="ECO:0000313" key="1">
    <source>
        <dbReference type="EMBL" id="KAK1785033.1"/>
    </source>
</evidence>
<keyword evidence="2" id="KW-1185">Reference proteome</keyword>
<proteinExistence type="predicted"/>
<dbReference type="Proteomes" id="UP001239994">
    <property type="component" value="Unassembled WGS sequence"/>
</dbReference>
<dbReference type="AlphaFoldDB" id="A0AAD8YS32"/>
<reference evidence="1" key="1">
    <citation type="submission" date="2023-03" db="EMBL/GenBank/DDBJ databases">
        <title>Electrophorus voltai genome.</title>
        <authorList>
            <person name="Bian C."/>
        </authorList>
    </citation>
    <scope>NUCLEOTIDE SEQUENCE</scope>
    <source>
        <strain evidence="1">CB-2022</strain>
        <tissue evidence="1">Muscle</tissue>
    </source>
</reference>
<dbReference type="EMBL" id="JAROKS010000026">
    <property type="protein sequence ID" value="KAK1785033.1"/>
    <property type="molecule type" value="Genomic_DNA"/>
</dbReference>
<evidence type="ECO:0000313" key="2">
    <source>
        <dbReference type="Proteomes" id="UP001239994"/>
    </source>
</evidence>
<comment type="caution">
    <text evidence="1">The sequence shown here is derived from an EMBL/GenBank/DDBJ whole genome shotgun (WGS) entry which is preliminary data.</text>
</comment>
<name>A0AAD8YS32_9TELE</name>
<accession>A0AAD8YS32</accession>
<organism evidence="1 2">
    <name type="scientific">Electrophorus voltai</name>
    <dbReference type="NCBI Taxonomy" id="2609070"/>
    <lineage>
        <taxon>Eukaryota</taxon>
        <taxon>Metazoa</taxon>
        <taxon>Chordata</taxon>
        <taxon>Craniata</taxon>
        <taxon>Vertebrata</taxon>
        <taxon>Euteleostomi</taxon>
        <taxon>Actinopterygii</taxon>
        <taxon>Neopterygii</taxon>
        <taxon>Teleostei</taxon>
        <taxon>Ostariophysi</taxon>
        <taxon>Gymnotiformes</taxon>
        <taxon>Gymnotoidei</taxon>
        <taxon>Gymnotidae</taxon>
        <taxon>Electrophorus</taxon>
    </lineage>
</organism>
<gene>
    <name evidence="1" type="ORF">P4O66_018461</name>
</gene>